<name>A0ABW3QRK3_9PSEU</name>
<accession>A0ABW3QRK3</accession>
<comment type="caution">
    <text evidence="2">The sequence shown here is derived from an EMBL/GenBank/DDBJ whole genome shotgun (WGS) entry which is preliminary data.</text>
</comment>
<sequence length="125" mass="13169">MPNARNAPPEATLATLLGAGGGLAFVLMGLIQWQVEGDSGWMRFPVTVAVVELVVVGGLYAGLRPARLAAAIVYALVALIHLLAVLNDGPVWLRVLSAVLSAVHVFGVVLLNTRPVRIHFLGGQR</sequence>
<keyword evidence="1" id="KW-0812">Transmembrane</keyword>
<organism evidence="2 3">
    <name type="scientific">Saccharothrix hoggarensis</name>
    <dbReference type="NCBI Taxonomy" id="913853"/>
    <lineage>
        <taxon>Bacteria</taxon>
        <taxon>Bacillati</taxon>
        <taxon>Actinomycetota</taxon>
        <taxon>Actinomycetes</taxon>
        <taxon>Pseudonocardiales</taxon>
        <taxon>Pseudonocardiaceae</taxon>
        <taxon>Saccharothrix</taxon>
    </lineage>
</organism>
<reference evidence="3" key="1">
    <citation type="journal article" date="2019" name="Int. J. Syst. Evol. Microbiol.">
        <title>The Global Catalogue of Microorganisms (GCM) 10K type strain sequencing project: providing services to taxonomists for standard genome sequencing and annotation.</title>
        <authorList>
            <consortium name="The Broad Institute Genomics Platform"/>
            <consortium name="The Broad Institute Genome Sequencing Center for Infectious Disease"/>
            <person name="Wu L."/>
            <person name="Ma J."/>
        </authorList>
    </citation>
    <scope>NUCLEOTIDE SEQUENCE [LARGE SCALE GENOMIC DNA]</scope>
    <source>
        <strain evidence="3">CCUG 60214</strain>
    </source>
</reference>
<evidence type="ECO:0000313" key="3">
    <source>
        <dbReference type="Proteomes" id="UP001597168"/>
    </source>
</evidence>
<feature type="transmembrane region" description="Helical" evidence="1">
    <location>
        <begin position="12"/>
        <end position="35"/>
    </location>
</feature>
<dbReference type="Proteomes" id="UP001597168">
    <property type="component" value="Unassembled WGS sequence"/>
</dbReference>
<protein>
    <recommendedName>
        <fullName evidence="4">DoxX-like protein</fullName>
    </recommendedName>
</protein>
<feature type="transmembrane region" description="Helical" evidence="1">
    <location>
        <begin position="41"/>
        <end position="61"/>
    </location>
</feature>
<evidence type="ECO:0000256" key="1">
    <source>
        <dbReference type="SAM" id="Phobius"/>
    </source>
</evidence>
<evidence type="ECO:0008006" key="4">
    <source>
        <dbReference type="Google" id="ProtNLM"/>
    </source>
</evidence>
<feature type="transmembrane region" description="Helical" evidence="1">
    <location>
        <begin position="68"/>
        <end position="86"/>
    </location>
</feature>
<dbReference type="RefSeq" id="WP_380722634.1">
    <property type="nucleotide sequence ID" value="NZ_JBHTLK010000036.1"/>
</dbReference>
<dbReference type="EMBL" id="JBHTLK010000036">
    <property type="protein sequence ID" value="MFD1147468.1"/>
    <property type="molecule type" value="Genomic_DNA"/>
</dbReference>
<proteinExistence type="predicted"/>
<keyword evidence="3" id="KW-1185">Reference proteome</keyword>
<keyword evidence="1" id="KW-0472">Membrane</keyword>
<gene>
    <name evidence="2" type="ORF">ACFQ3T_10070</name>
</gene>
<evidence type="ECO:0000313" key="2">
    <source>
        <dbReference type="EMBL" id="MFD1147468.1"/>
    </source>
</evidence>
<keyword evidence="1" id="KW-1133">Transmembrane helix</keyword>
<feature type="transmembrane region" description="Helical" evidence="1">
    <location>
        <begin position="92"/>
        <end position="111"/>
    </location>
</feature>